<evidence type="ECO:0000259" key="2">
    <source>
        <dbReference type="Pfam" id="PF00144"/>
    </source>
</evidence>
<keyword evidence="5" id="KW-1185">Reference proteome</keyword>
<dbReference type="GO" id="GO:0016787">
    <property type="term" value="F:hydrolase activity"/>
    <property type="evidence" value="ECO:0007669"/>
    <property type="project" value="UniProtKB-KW"/>
</dbReference>
<keyword evidence="4" id="KW-0378">Hydrolase</keyword>
<protein>
    <submittedName>
        <fullName evidence="4">Serine hydrolase domain-containing protein</fullName>
        <ecNumber evidence="4">3.1.1.103</ecNumber>
    </submittedName>
</protein>
<dbReference type="Pfam" id="PF00144">
    <property type="entry name" value="Beta-lactamase"/>
    <property type="match status" value="1"/>
</dbReference>
<evidence type="ECO:0000313" key="4">
    <source>
        <dbReference type="EMBL" id="MDI6098250.1"/>
    </source>
</evidence>
<dbReference type="Pfam" id="PF24491">
    <property type="entry name" value="DUF7586"/>
    <property type="match status" value="1"/>
</dbReference>
<dbReference type="PANTHER" id="PTHR22935">
    <property type="entry name" value="PENICILLIN-BINDING PROTEIN"/>
    <property type="match status" value="1"/>
</dbReference>
<dbReference type="InterPro" id="IPR051478">
    <property type="entry name" value="Beta-lactamase-like_AB/R"/>
</dbReference>
<evidence type="ECO:0000256" key="1">
    <source>
        <dbReference type="ARBA" id="ARBA00038473"/>
    </source>
</evidence>
<comment type="similarity">
    <text evidence="1">Belongs to the beta-lactamase family.</text>
</comment>
<feature type="domain" description="DUF7586" evidence="3">
    <location>
        <begin position="361"/>
        <end position="445"/>
    </location>
</feature>
<evidence type="ECO:0000313" key="5">
    <source>
        <dbReference type="Proteomes" id="UP001241758"/>
    </source>
</evidence>
<feature type="domain" description="Beta-lactamase-related" evidence="2">
    <location>
        <begin position="10"/>
        <end position="304"/>
    </location>
</feature>
<sequence length="466" mass="50222">MSAPTPRYERAARRAQADGRIPALSVALHRADREPWVFTVGDSGNPAHPLGQHTRFRIGSVTKTFTAVLVMQARDDGLLDLDQPLSAYLDVPAHGDATIRRLLSHTAGFQREPYGDIWDTLIAPDAGRMLAELDRAERVLPDARRYHYSNLGLAVLGQLVARLRGGTWDEVLAERILRPLGLTRTTVAVPPEAAVGYLVDAFSDAARPEPPVDVGGLAPAAQLWSTAGDMAKWAAFLADPEIIDPAGAVLAAATLDEMRWPLTPTDESLWAMGFGLGLMLVPEGKRIVHVGHDGAMPGFLAGVYGRRGGDGNPGALGCAVLGSSGTAGQTNELVHELLRLAADLDPAEIRPWRAGPPAPVAYRSALGRWWGEGMEFVFTWHDGALRARAVEAPAGRPPSVFEPLPDRADVLRTVSGREVGELLRLTRDESGAIVRMHWATYRFTRRQEGFDGGWASAGPEPADRPG</sequence>
<dbReference type="InterPro" id="IPR001466">
    <property type="entry name" value="Beta-lactam-related"/>
</dbReference>
<dbReference type="SUPFAM" id="SSF56601">
    <property type="entry name" value="beta-lactamase/transpeptidase-like"/>
    <property type="match status" value="1"/>
</dbReference>
<name>A0ABT6WET6_9ACTN</name>
<proteinExistence type="inferred from homology"/>
<dbReference type="EMBL" id="JASCTH010000003">
    <property type="protein sequence ID" value="MDI6098250.1"/>
    <property type="molecule type" value="Genomic_DNA"/>
</dbReference>
<dbReference type="Proteomes" id="UP001241758">
    <property type="component" value="Unassembled WGS sequence"/>
</dbReference>
<gene>
    <name evidence="4" type="ORF">QLQ12_06495</name>
</gene>
<accession>A0ABT6WET6</accession>
<comment type="caution">
    <text evidence="4">The sequence shown here is derived from an EMBL/GenBank/DDBJ whole genome shotgun (WGS) entry which is preliminary data.</text>
</comment>
<reference evidence="4 5" key="1">
    <citation type="submission" date="2023-05" db="EMBL/GenBank/DDBJ databases">
        <title>Actinoplanes sp. NEAU-A12 genome sequencing.</title>
        <authorList>
            <person name="Wang Z.-S."/>
        </authorList>
    </citation>
    <scope>NUCLEOTIDE SEQUENCE [LARGE SCALE GENOMIC DNA]</scope>
    <source>
        <strain evidence="4 5">NEAU-A12</strain>
    </source>
</reference>
<dbReference type="InterPro" id="IPR056008">
    <property type="entry name" value="DUF7586"/>
</dbReference>
<evidence type="ECO:0000259" key="3">
    <source>
        <dbReference type="Pfam" id="PF24491"/>
    </source>
</evidence>
<organism evidence="4 5">
    <name type="scientific">Actinoplanes sandaracinus</name>
    <dbReference type="NCBI Taxonomy" id="3045177"/>
    <lineage>
        <taxon>Bacteria</taxon>
        <taxon>Bacillati</taxon>
        <taxon>Actinomycetota</taxon>
        <taxon>Actinomycetes</taxon>
        <taxon>Micromonosporales</taxon>
        <taxon>Micromonosporaceae</taxon>
        <taxon>Actinoplanes</taxon>
    </lineage>
</organism>
<dbReference type="Gene3D" id="3.40.710.10">
    <property type="entry name" value="DD-peptidase/beta-lactamase superfamily"/>
    <property type="match status" value="1"/>
</dbReference>
<dbReference type="RefSeq" id="WP_282757804.1">
    <property type="nucleotide sequence ID" value="NZ_JASCTH010000003.1"/>
</dbReference>
<dbReference type="PANTHER" id="PTHR22935:SF95">
    <property type="entry name" value="BETA-LACTAMASE-LIKE 1-RELATED"/>
    <property type="match status" value="1"/>
</dbReference>
<dbReference type="InterPro" id="IPR012338">
    <property type="entry name" value="Beta-lactam/transpept-like"/>
</dbReference>
<dbReference type="EC" id="3.1.1.103" evidence="4"/>